<dbReference type="GeneID" id="26736784"/>
<keyword evidence="3" id="KW-1185">Reference proteome</keyword>
<dbReference type="PANTHER" id="PTHR39201">
    <property type="entry name" value="EXPORTED PROTEIN-RELATED"/>
    <property type="match status" value="1"/>
</dbReference>
<name>A0A0U3DNU9_9EURY</name>
<feature type="domain" description="Flavodoxin-like" evidence="1">
    <location>
        <begin position="3"/>
        <end position="130"/>
    </location>
</feature>
<dbReference type="EMBL" id="CP011266">
    <property type="protein sequence ID" value="ALT69606.1"/>
    <property type="molecule type" value="Genomic_DNA"/>
</dbReference>
<accession>A0A0U3DNU9</accession>
<dbReference type="RefSeq" id="WP_058739834.1">
    <property type="nucleotide sequence ID" value="NZ_CP011266.1"/>
</dbReference>
<dbReference type="PATRIC" id="fig|230361.4.peg.1901"/>
<dbReference type="PANTHER" id="PTHR39201:SF1">
    <property type="entry name" value="FLAVODOXIN-LIKE DOMAIN-CONTAINING PROTEIN"/>
    <property type="match status" value="1"/>
</dbReference>
<evidence type="ECO:0000259" key="1">
    <source>
        <dbReference type="Pfam" id="PF12682"/>
    </source>
</evidence>
<dbReference type="GO" id="GO:0010181">
    <property type="term" value="F:FMN binding"/>
    <property type="evidence" value="ECO:0007669"/>
    <property type="project" value="InterPro"/>
</dbReference>
<evidence type="ECO:0000313" key="2">
    <source>
        <dbReference type="EMBL" id="ALT69606.1"/>
    </source>
</evidence>
<gene>
    <name evidence="2" type="ORF">sm9_1839</name>
</gene>
<organism evidence="2 3">
    <name type="scientific">Methanobrevibacter millerae</name>
    <dbReference type="NCBI Taxonomy" id="230361"/>
    <lineage>
        <taxon>Archaea</taxon>
        <taxon>Methanobacteriati</taxon>
        <taxon>Methanobacteriota</taxon>
        <taxon>Methanomada group</taxon>
        <taxon>Methanobacteria</taxon>
        <taxon>Methanobacteriales</taxon>
        <taxon>Methanobacteriaceae</taxon>
        <taxon>Methanobrevibacter</taxon>
    </lineage>
</organism>
<dbReference type="Pfam" id="PF12682">
    <property type="entry name" value="Flavodoxin_4"/>
    <property type="match status" value="1"/>
</dbReference>
<dbReference type="SUPFAM" id="SSF52218">
    <property type="entry name" value="Flavoproteins"/>
    <property type="match status" value="1"/>
</dbReference>
<dbReference type="Gene3D" id="3.40.50.360">
    <property type="match status" value="1"/>
</dbReference>
<dbReference type="AlphaFoldDB" id="A0A0U3DNU9"/>
<sequence>MSILVAYYSRTDITKKVADEIAGRLNADSEEIISEVKYDGKIGYARAGKDGMTAKIIKIGDLKYDPSNYDMVYLGVPVWAGKAANPMISYIKQNEGKFNNVKFFVTAGSSGFESAFKQMEDFVGKSPLKTLSLTTKEVKKGEYMEKLASFLE</sequence>
<dbReference type="OrthoDB" id="73155at2157"/>
<dbReference type="KEGG" id="mmil:sm9_1839"/>
<proteinExistence type="predicted"/>
<protein>
    <submittedName>
        <fullName evidence="2">Flavodoxin</fullName>
    </submittedName>
</protein>
<dbReference type="InterPro" id="IPR008254">
    <property type="entry name" value="Flavodoxin/NO_synth"/>
</dbReference>
<evidence type="ECO:0000313" key="3">
    <source>
        <dbReference type="Proteomes" id="UP000067738"/>
    </source>
</evidence>
<dbReference type="Proteomes" id="UP000067738">
    <property type="component" value="Chromosome"/>
</dbReference>
<reference evidence="2 3" key="1">
    <citation type="submission" date="2015-04" db="EMBL/GenBank/DDBJ databases">
        <title>The complete genome sequence of the rumen methanogen Methanobrevibacter millerae SM9.</title>
        <authorList>
            <person name="Leahy S.C."/>
            <person name="Kelly W.J."/>
            <person name="Pacheco D.M."/>
            <person name="Li D."/>
            <person name="Altermann E."/>
            <person name="Attwood G.T."/>
        </authorList>
    </citation>
    <scope>NUCLEOTIDE SEQUENCE [LARGE SCALE GENOMIC DNA]</scope>
    <source>
        <strain evidence="2 3">SM9</strain>
    </source>
</reference>
<dbReference type="InterPro" id="IPR029039">
    <property type="entry name" value="Flavoprotein-like_sf"/>
</dbReference>